<proteinExistence type="predicted"/>
<organism evidence="1 2">
    <name type="scientific">Popillia japonica</name>
    <name type="common">Japanese beetle</name>
    <dbReference type="NCBI Taxonomy" id="7064"/>
    <lineage>
        <taxon>Eukaryota</taxon>
        <taxon>Metazoa</taxon>
        <taxon>Ecdysozoa</taxon>
        <taxon>Arthropoda</taxon>
        <taxon>Hexapoda</taxon>
        <taxon>Insecta</taxon>
        <taxon>Pterygota</taxon>
        <taxon>Neoptera</taxon>
        <taxon>Endopterygota</taxon>
        <taxon>Coleoptera</taxon>
        <taxon>Polyphaga</taxon>
        <taxon>Scarabaeiformia</taxon>
        <taxon>Scarabaeidae</taxon>
        <taxon>Rutelinae</taxon>
        <taxon>Popillia</taxon>
    </lineage>
</organism>
<gene>
    <name evidence="1" type="ORF">QE152_g10711</name>
</gene>
<dbReference type="AlphaFoldDB" id="A0AAW1LTV6"/>
<evidence type="ECO:0000313" key="2">
    <source>
        <dbReference type="Proteomes" id="UP001458880"/>
    </source>
</evidence>
<evidence type="ECO:0000313" key="1">
    <source>
        <dbReference type="EMBL" id="KAK9737452.1"/>
    </source>
</evidence>
<keyword evidence="2" id="KW-1185">Reference proteome</keyword>
<reference evidence="1 2" key="1">
    <citation type="journal article" date="2024" name="BMC Genomics">
        <title>De novo assembly and annotation of Popillia japonica's genome with initial clues to its potential as an invasive pest.</title>
        <authorList>
            <person name="Cucini C."/>
            <person name="Boschi S."/>
            <person name="Funari R."/>
            <person name="Cardaioli E."/>
            <person name="Iannotti N."/>
            <person name="Marturano G."/>
            <person name="Paoli F."/>
            <person name="Bruttini M."/>
            <person name="Carapelli A."/>
            <person name="Frati F."/>
            <person name="Nardi F."/>
        </authorList>
    </citation>
    <scope>NUCLEOTIDE SEQUENCE [LARGE SCALE GENOMIC DNA]</scope>
    <source>
        <strain evidence="1">DMR45628</strain>
    </source>
</reference>
<name>A0AAW1LTV6_POPJA</name>
<comment type="caution">
    <text evidence="1">The sequence shown here is derived from an EMBL/GenBank/DDBJ whole genome shotgun (WGS) entry which is preliminary data.</text>
</comment>
<dbReference type="EMBL" id="JASPKY010000100">
    <property type="protein sequence ID" value="KAK9737452.1"/>
    <property type="molecule type" value="Genomic_DNA"/>
</dbReference>
<protein>
    <submittedName>
        <fullName evidence="1">Uncharacterized protein</fullName>
    </submittedName>
</protein>
<accession>A0AAW1LTV6</accession>
<dbReference type="Proteomes" id="UP001458880">
    <property type="component" value="Unassembled WGS sequence"/>
</dbReference>
<sequence length="84" mass="9694">MRQSSVRRHVRSFPAAMLQPGGNYVRKPFSDETARCTPFSKPSRPIAGREKCDNRRYDVMFGRFRLQCVRFKNPCGFTATGFCL</sequence>